<feature type="compositionally biased region" description="Basic and acidic residues" evidence="5">
    <location>
        <begin position="55"/>
        <end position="67"/>
    </location>
</feature>
<evidence type="ECO:0000256" key="2">
    <source>
        <dbReference type="ARBA" id="ARBA00005643"/>
    </source>
</evidence>
<dbReference type="GO" id="GO:0005096">
    <property type="term" value="F:GTPase activator activity"/>
    <property type="evidence" value="ECO:0007669"/>
    <property type="project" value="InterPro"/>
</dbReference>
<dbReference type="Pfam" id="PF19418">
    <property type="entry name" value="DEPDC5_CTD"/>
    <property type="match status" value="1"/>
</dbReference>
<feature type="region of interest" description="Disordered" evidence="5">
    <location>
        <begin position="1448"/>
        <end position="1492"/>
    </location>
</feature>
<feature type="region of interest" description="Disordered" evidence="5">
    <location>
        <begin position="840"/>
        <end position="872"/>
    </location>
</feature>
<evidence type="ECO:0000313" key="7">
    <source>
        <dbReference type="EMBL" id="KAK3390959.1"/>
    </source>
</evidence>
<organism evidence="7 8">
    <name type="scientific">Podospora didyma</name>
    <dbReference type="NCBI Taxonomy" id="330526"/>
    <lineage>
        <taxon>Eukaryota</taxon>
        <taxon>Fungi</taxon>
        <taxon>Dikarya</taxon>
        <taxon>Ascomycota</taxon>
        <taxon>Pezizomycotina</taxon>
        <taxon>Sordariomycetes</taxon>
        <taxon>Sordariomycetidae</taxon>
        <taxon>Sordariales</taxon>
        <taxon>Podosporaceae</taxon>
        <taxon>Podospora</taxon>
    </lineage>
</organism>
<feature type="compositionally biased region" description="Polar residues" evidence="5">
    <location>
        <begin position="1735"/>
        <end position="1747"/>
    </location>
</feature>
<dbReference type="PANTHER" id="PTHR13179:SF8">
    <property type="entry name" value="GATOR COMPLEX PROTEIN DEPDC5"/>
    <property type="match status" value="1"/>
</dbReference>
<dbReference type="InterPro" id="IPR045838">
    <property type="entry name" value="DEPDC5_CTD"/>
</dbReference>
<dbReference type="PANTHER" id="PTHR13179">
    <property type="entry name" value="DEP DOMAIN CONTAINING PROTEIN 5"/>
    <property type="match status" value="1"/>
</dbReference>
<sequence length="2041" mass="226270">MSTRNAPAAAPGPAKASNWSVHLRPFAKQQQQPQQQRRPLEPPPSPDTVSSNSTIRDRPSSRRSRIEQRRWTVTVNESFARDEVLLNLDVMGDDVKPGSLMAIDVLRPETEKLSHTSYNKQTFHDRGRDAASGATAAKGLESERRYIFVVKDMPKEMKARYPGVEVYVAKHIADVFGMKKGSQVALNPIDATNPAIEASHIELCFKDQYLSRSDMWRLAVGELSERTVYKGQMVLFMGTIKAQVTTVYVDGRKVQSAFFGSDTKPIFRSESARYVLFVQMAREMWDFDSDGSGEIMFNKVVNGFLPALFKKWAALKVKHLVSIVLFARVEYDTGISTEFANTAIHNDYYTGIQSSGDRRPYKDFYRVVVSEMASGEWTKILYQLKREFNHFRKDISTFHHKAMRSFLVSEDSASQEGSPNSIKAEASRAINGNFLEAINMAGSLYAHDYVDRDLMRTGISVIVISPSPGVFEVEYEALRLTTESLVGTGIGVDLICVPKIPLHSVPLFRYRNPHHLDHSQRKPKHMNYSLGSTPKQSTAAFGSYNNSPPIGSFSSSKGTDITLRGESFGLSAPREEWCYVLPQWLHVSYWTGESEEELSYHGIAMSVSDVAQSPGREDFPVRCRMYDLQMRSVMETNEIETKPMHLDPHFPMKAIQASRISKPNLDLDGNVFIKNLRVPETLFDHVYGFQKFNPDKSINARPKGEKSIWKHLQEFDDSRARLPTSRRNPTYPRYFRDQDDTSRRLFVEDGGHLESSYTDRADHRPSVGLLQSIPPAVVSSYRSGVDKPETSTSNRSTPSGTVPFKAPKFMRHISLGNRGFGIAAPKAVVAKVSTETVSASGPMATPLHVQDPRMTPTRKLQRPSSPQTVMSGASSIFQGGASPLSFAQGHQFPPGSPARPIVIRSQQLAVEPAARTLSSSILSSTLRPDVGGRDRDLQYSNALREEDNMKLYNSKLLAGALPELPSTLSPTTALSPWLTTLNPCNPEANNIDMSRLYSRWQHVFPRPQEMRVMKWKSLCSPAAVPLTSEYFPTQAQLESEYERRPYNVSQDVDDELAEEPKSRDELLREMISLRFSQGFQVVVGPAVAKAFGQKQLRVADVFSRDHMAEDGASVFMSVGNTIHQLSCVNGTEVEVNIFVRKPMETFAQLYDRGLMYKPAIRTLLDSGYRTREFDRVPQKPERNWNYVDSFVAGHNDELTEHLKFWRARFVLIPMAGRHPSLPKTQTGDSDEEVRIEGIRRLAQLWQKHRYIPPNERRFQGPGPGTGAGTATTRRKRDTNPLDIIYKTEDASVVIAAELETLPLLESLEGPSRKGQLVRSREQFQKKNLSLAALAEAIQQPVENGGIRMLNRKWHFRLHYNSFIGSDMTSWLLDNIDDLEDREEAEALGNRLMVTEDVKDPKKDVGLFVHVEKRHPFRDGHYYYQISSDFAKPSPPSWFQSKRIQMSMPSTPMTENLPRDSPRPGLSRPTSIHDDNSISSGATTPTGPITSGKKPQVLLSKMIKYDVDYRKRSYRQEIVDLHYDRLHNPDNCYHIRVDWMNVTAKLIEDAIEAWAREAALFGLRLVEVPIAEACAITDVNPFRRPFLIKLAVPPPDQPPVTYYGPTSFTPQAQPGRHFYQKAILRKFDYVLDVEAASNFPSDVDVSYSWGKPDFKYTQYIHRSGTVLAEITDEGDILILANRLYSNRAATAREKEMQKELRTEQQHQQQGGPMDRTGGSGGRVITPGSYGFPEPTPISSPSLKPNSFLSPMVRPSAGVGPGGGMSHSSGPPSAGCGGGGFRTGQLKPGSLGGSWTSQEPEVVKEDLESFCSDGPALDTFYKELLENSRRPPPQAPAVTPPFGRANQGGVSDTNIPVLGLPPAVLAETFTGGGASPRVGSPALMTPGSAFMRRASVQLDGLSGVGRMGIGGTGVGDHCASAASAVAAATGGGVGGQGFPPLPLSSSSSSSSPSFPSSVSFFSTGVSFFCCSLAFCSSDLLFGAAGATDVDGATSPLMAPPLPPINCAGLETSGEPGYDERPLSEMPSRMDSPLRGRWFRGWPS</sequence>
<evidence type="ECO:0000259" key="6">
    <source>
        <dbReference type="PROSITE" id="PS50186"/>
    </source>
</evidence>
<dbReference type="InterPro" id="IPR027244">
    <property type="entry name" value="IML1"/>
</dbReference>
<evidence type="ECO:0000256" key="1">
    <source>
        <dbReference type="ARBA" id="ARBA00004148"/>
    </source>
</evidence>
<dbReference type="CDD" id="cd04449">
    <property type="entry name" value="DEP_DEPDC5-like"/>
    <property type="match status" value="1"/>
</dbReference>
<dbReference type="InterPro" id="IPR000591">
    <property type="entry name" value="DEP_dom"/>
</dbReference>
<dbReference type="GO" id="GO:0010508">
    <property type="term" value="P:positive regulation of autophagy"/>
    <property type="evidence" value="ECO:0007669"/>
    <property type="project" value="TreeGrafter"/>
</dbReference>
<feature type="region of interest" description="Disordered" evidence="5">
    <location>
        <begin position="2006"/>
        <end position="2028"/>
    </location>
</feature>
<feature type="compositionally biased region" description="Polar residues" evidence="5">
    <location>
        <begin position="1476"/>
        <end position="1488"/>
    </location>
</feature>
<dbReference type="Pfam" id="PF12257">
    <property type="entry name" value="IML1"/>
    <property type="match status" value="1"/>
</dbReference>
<dbReference type="InterPro" id="IPR036390">
    <property type="entry name" value="WH_DNA-bd_sf"/>
</dbReference>
<dbReference type="Pfam" id="PF00610">
    <property type="entry name" value="DEP"/>
    <property type="match status" value="1"/>
</dbReference>
<dbReference type="EMBL" id="JAULSW010000002">
    <property type="protein sequence ID" value="KAK3390959.1"/>
    <property type="molecule type" value="Genomic_DNA"/>
</dbReference>
<comment type="caution">
    <text evidence="7">The sequence shown here is derived from an EMBL/GenBank/DDBJ whole genome shotgun (WGS) entry which is preliminary data.</text>
</comment>
<dbReference type="PROSITE" id="PS50186">
    <property type="entry name" value="DEP"/>
    <property type="match status" value="1"/>
</dbReference>
<dbReference type="InterPro" id="IPR036388">
    <property type="entry name" value="WH-like_DNA-bd_sf"/>
</dbReference>
<dbReference type="GO" id="GO:1990130">
    <property type="term" value="C:GATOR1 complex"/>
    <property type="evidence" value="ECO:0007669"/>
    <property type="project" value="TreeGrafter"/>
</dbReference>
<feature type="compositionally biased region" description="Polar residues" evidence="5">
    <location>
        <begin position="790"/>
        <end position="800"/>
    </location>
</feature>
<feature type="compositionally biased region" description="Basic and acidic residues" evidence="5">
    <location>
        <begin position="1691"/>
        <end position="1703"/>
    </location>
</feature>
<reference evidence="7" key="1">
    <citation type="journal article" date="2023" name="Mol. Phylogenet. Evol.">
        <title>Genome-scale phylogeny and comparative genomics of the fungal order Sordariales.</title>
        <authorList>
            <person name="Hensen N."/>
            <person name="Bonometti L."/>
            <person name="Westerberg I."/>
            <person name="Brannstrom I.O."/>
            <person name="Guillou S."/>
            <person name="Cros-Aarteil S."/>
            <person name="Calhoun S."/>
            <person name="Haridas S."/>
            <person name="Kuo A."/>
            <person name="Mondo S."/>
            <person name="Pangilinan J."/>
            <person name="Riley R."/>
            <person name="LaButti K."/>
            <person name="Andreopoulos B."/>
            <person name="Lipzen A."/>
            <person name="Chen C."/>
            <person name="Yan M."/>
            <person name="Daum C."/>
            <person name="Ng V."/>
            <person name="Clum A."/>
            <person name="Steindorff A."/>
            <person name="Ohm R.A."/>
            <person name="Martin F."/>
            <person name="Silar P."/>
            <person name="Natvig D.O."/>
            <person name="Lalanne C."/>
            <person name="Gautier V."/>
            <person name="Ament-Velasquez S.L."/>
            <person name="Kruys A."/>
            <person name="Hutchinson M.I."/>
            <person name="Powell A.J."/>
            <person name="Barry K."/>
            <person name="Miller A.N."/>
            <person name="Grigoriev I.V."/>
            <person name="Debuchy R."/>
            <person name="Gladieux P."/>
            <person name="Hiltunen Thoren M."/>
            <person name="Johannesson H."/>
        </authorList>
    </citation>
    <scope>NUCLEOTIDE SEQUENCE</scope>
    <source>
        <strain evidence="7">CBS 232.78</strain>
    </source>
</reference>
<feature type="compositionally biased region" description="Low complexity" evidence="5">
    <location>
        <begin position="24"/>
        <end position="37"/>
    </location>
</feature>
<feature type="compositionally biased region" description="Polar residues" evidence="5">
    <location>
        <begin position="862"/>
        <end position="872"/>
    </location>
</feature>
<dbReference type="Gene3D" id="1.10.10.10">
    <property type="entry name" value="Winged helix-like DNA-binding domain superfamily/Winged helix DNA-binding domain"/>
    <property type="match status" value="1"/>
</dbReference>
<dbReference type="GO" id="GO:1904262">
    <property type="term" value="P:negative regulation of TORC1 signaling"/>
    <property type="evidence" value="ECO:0007669"/>
    <property type="project" value="TreeGrafter"/>
</dbReference>
<dbReference type="InterPro" id="IPR048255">
    <property type="entry name" value="IML1_N"/>
</dbReference>
<dbReference type="GO" id="GO:0005774">
    <property type="term" value="C:vacuolar membrane"/>
    <property type="evidence" value="ECO:0007669"/>
    <property type="project" value="UniProtKB-SubCell"/>
</dbReference>
<dbReference type="Proteomes" id="UP001285441">
    <property type="component" value="Unassembled WGS sequence"/>
</dbReference>
<comment type="subcellular location">
    <subcellularLocation>
        <location evidence="1">Vacuole membrane</location>
        <topology evidence="1">Peripheral membrane protein</topology>
    </subcellularLocation>
</comment>
<feature type="region of interest" description="Disordered" evidence="5">
    <location>
        <begin position="1"/>
        <end position="67"/>
    </location>
</feature>
<keyword evidence="8" id="KW-1185">Reference proteome</keyword>
<evidence type="ECO:0000256" key="5">
    <source>
        <dbReference type="SAM" id="MobiDB-lite"/>
    </source>
</evidence>
<evidence type="ECO:0000313" key="8">
    <source>
        <dbReference type="Proteomes" id="UP001285441"/>
    </source>
</evidence>
<feature type="compositionally biased region" description="Low complexity" evidence="5">
    <location>
        <begin position="1"/>
        <end position="16"/>
    </location>
</feature>
<dbReference type="SUPFAM" id="SSF46785">
    <property type="entry name" value="Winged helix' DNA-binding domain"/>
    <property type="match status" value="1"/>
</dbReference>
<evidence type="ECO:0000256" key="4">
    <source>
        <dbReference type="ARBA" id="ARBA00021881"/>
    </source>
</evidence>
<proteinExistence type="inferred from homology"/>
<feature type="domain" description="DEP" evidence="6">
    <location>
        <begin position="1342"/>
        <end position="1427"/>
    </location>
</feature>
<feature type="region of interest" description="Disordered" evidence="5">
    <location>
        <begin position="1253"/>
        <end position="1275"/>
    </location>
</feature>
<feature type="region of interest" description="Disordered" evidence="5">
    <location>
        <begin position="1691"/>
        <end position="1797"/>
    </location>
</feature>
<dbReference type="SMART" id="SM00049">
    <property type="entry name" value="DEP"/>
    <property type="match status" value="1"/>
</dbReference>
<comment type="similarity">
    <text evidence="2">Belongs to the IML1 family.</text>
</comment>
<dbReference type="GO" id="GO:0035556">
    <property type="term" value="P:intracellular signal transduction"/>
    <property type="evidence" value="ECO:0007669"/>
    <property type="project" value="InterPro"/>
</dbReference>
<name>A0AAE0P077_9PEZI</name>
<reference evidence="7" key="2">
    <citation type="submission" date="2023-06" db="EMBL/GenBank/DDBJ databases">
        <authorList>
            <consortium name="Lawrence Berkeley National Laboratory"/>
            <person name="Haridas S."/>
            <person name="Hensen N."/>
            <person name="Bonometti L."/>
            <person name="Westerberg I."/>
            <person name="Brannstrom I.O."/>
            <person name="Guillou S."/>
            <person name="Cros-Aarteil S."/>
            <person name="Calhoun S."/>
            <person name="Kuo A."/>
            <person name="Mondo S."/>
            <person name="Pangilinan J."/>
            <person name="Riley R."/>
            <person name="LaButti K."/>
            <person name="Andreopoulos B."/>
            <person name="Lipzen A."/>
            <person name="Chen C."/>
            <person name="Yanf M."/>
            <person name="Daum C."/>
            <person name="Ng V."/>
            <person name="Clum A."/>
            <person name="Steindorff A."/>
            <person name="Ohm R."/>
            <person name="Martin F."/>
            <person name="Silar P."/>
            <person name="Natvig D."/>
            <person name="Lalanne C."/>
            <person name="Gautier V."/>
            <person name="Ament-velasquez S.L."/>
            <person name="Kruys A."/>
            <person name="Hutchinson M.I."/>
            <person name="Powell A.J."/>
            <person name="Barry K."/>
            <person name="Miller A.N."/>
            <person name="Grigoriev I.V."/>
            <person name="Debuchy R."/>
            <person name="Gladieux P."/>
            <person name="Thoren M.H."/>
            <person name="Johannesson H."/>
        </authorList>
    </citation>
    <scope>NUCLEOTIDE SEQUENCE</scope>
    <source>
        <strain evidence="7">CBS 232.78</strain>
    </source>
</reference>
<evidence type="ECO:0000256" key="3">
    <source>
        <dbReference type="ARBA" id="ARBA00018529"/>
    </source>
</evidence>
<accession>A0AAE0P077</accession>
<feature type="region of interest" description="Disordered" evidence="5">
    <location>
        <begin position="780"/>
        <end position="805"/>
    </location>
</feature>
<protein>
    <recommendedName>
        <fullName evidence="3">Vacuolar membrane-associated protein IML1</fullName>
    </recommendedName>
    <alternativeName>
        <fullName evidence="4">Vacuolar membrane-associated protein iml1</fullName>
    </alternativeName>
</protein>
<gene>
    <name evidence="7" type="ORF">B0H63DRAFT_429721</name>
</gene>